<dbReference type="EMBL" id="AZIL01000019">
    <property type="protein sequence ID" value="EWM30627.1"/>
    <property type="molecule type" value="Genomic_DNA"/>
</dbReference>
<dbReference type="OrthoDB" id="10493132at2759"/>
<evidence type="ECO:0008006" key="5">
    <source>
        <dbReference type="Google" id="ProtNLM"/>
    </source>
</evidence>
<evidence type="ECO:0000313" key="3">
    <source>
        <dbReference type="EMBL" id="EWM30627.1"/>
    </source>
</evidence>
<sequence length="416" mass="45453">MPRHQPETKHTFEKGNRILCDRCPGVYKICQTDPSCGRAAQFYRSRPSLPWPRQFLSRDWLGSVKQSASYSTMRRRILSKSPADLPLASRGPDKASLRMSIKLSIGRIPTTGKLSFSCSPIAFLPFVAAAHESLRFYGSNDVCSPTLYLTSSVVFHLLGVADSTFCPRKAGTGNLPSLVVSSASCMPPSSHNASHSSPRSLPSRCEGDSQGIPTDTQRQLCHLQRRVFETTLTYLCLAFAVSLMLICVKPKRRRNVCLVLGVVAILSVAQVGTGLAMVGTWAALKNALERFFSEAYVEVNNLKMSIQLGGYLALASGLAAAAATFLAFCMIVESNRREIVGTPRTVARKKGDVLLRQDREVGTYVAEPRGGVEMNAYPEFSSHRGDRLREPGISWGVSETSSPTSPVRRLPRGHGT</sequence>
<accession>W7TX56</accession>
<feature type="region of interest" description="Disordered" evidence="1">
    <location>
        <begin position="391"/>
        <end position="416"/>
    </location>
</feature>
<name>W7TX56_9STRA</name>
<proteinExistence type="predicted"/>
<organism evidence="3 4">
    <name type="scientific">Nannochloropsis gaditana</name>
    <dbReference type="NCBI Taxonomy" id="72520"/>
    <lineage>
        <taxon>Eukaryota</taxon>
        <taxon>Sar</taxon>
        <taxon>Stramenopiles</taxon>
        <taxon>Ochrophyta</taxon>
        <taxon>Eustigmatophyceae</taxon>
        <taxon>Eustigmatales</taxon>
        <taxon>Monodopsidaceae</taxon>
        <taxon>Nannochloropsis</taxon>
    </lineage>
</organism>
<feature type="transmembrane region" description="Helical" evidence="2">
    <location>
        <begin position="255"/>
        <end position="284"/>
    </location>
</feature>
<gene>
    <name evidence="3" type="ORF">Naga_100440g3</name>
</gene>
<feature type="transmembrane region" description="Helical" evidence="2">
    <location>
        <begin position="304"/>
        <end position="328"/>
    </location>
</feature>
<feature type="region of interest" description="Disordered" evidence="1">
    <location>
        <begin position="189"/>
        <end position="214"/>
    </location>
</feature>
<keyword evidence="2" id="KW-1133">Transmembrane helix</keyword>
<dbReference type="AlphaFoldDB" id="W7TX56"/>
<feature type="transmembrane region" description="Helical" evidence="2">
    <location>
        <begin position="231"/>
        <end position="248"/>
    </location>
</feature>
<reference evidence="3 4" key="1">
    <citation type="journal article" date="2014" name="Mol. Plant">
        <title>Chromosome Scale Genome Assembly and Transcriptome Profiling of Nannochloropsis gaditana in Nitrogen Depletion.</title>
        <authorList>
            <person name="Corteggiani Carpinelli E."/>
            <person name="Telatin A."/>
            <person name="Vitulo N."/>
            <person name="Forcato C."/>
            <person name="D'Angelo M."/>
            <person name="Schiavon R."/>
            <person name="Vezzi A."/>
            <person name="Giacometti G.M."/>
            <person name="Morosinotto T."/>
            <person name="Valle G."/>
        </authorList>
    </citation>
    <scope>NUCLEOTIDE SEQUENCE [LARGE SCALE GENOMIC DNA]</scope>
    <source>
        <strain evidence="3 4">B-31</strain>
    </source>
</reference>
<evidence type="ECO:0000256" key="1">
    <source>
        <dbReference type="SAM" id="MobiDB-lite"/>
    </source>
</evidence>
<keyword evidence="2" id="KW-0472">Membrane</keyword>
<evidence type="ECO:0000313" key="4">
    <source>
        <dbReference type="Proteomes" id="UP000019335"/>
    </source>
</evidence>
<comment type="caution">
    <text evidence="3">The sequence shown here is derived from an EMBL/GenBank/DDBJ whole genome shotgun (WGS) entry which is preliminary data.</text>
</comment>
<keyword evidence="4" id="KW-1185">Reference proteome</keyword>
<keyword evidence="2" id="KW-0812">Transmembrane</keyword>
<feature type="compositionally biased region" description="Low complexity" evidence="1">
    <location>
        <begin position="189"/>
        <end position="200"/>
    </location>
</feature>
<evidence type="ECO:0000256" key="2">
    <source>
        <dbReference type="SAM" id="Phobius"/>
    </source>
</evidence>
<protein>
    <recommendedName>
        <fullName evidence="5">Transmembrane protein</fullName>
    </recommendedName>
</protein>
<dbReference type="Proteomes" id="UP000019335">
    <property type="component" value="Chromosome 1"/>
</dbReference>